<organism evidence="1 2">
    <name type="scientific">Halolamina salina</name>
    <dbReference type="NCBI Taxonomy" id="1220023"/>
    <lineage>
        <taxon>Archaea</taxon>
        <taxon>Methanobacteriati</taxon>
        <taxon>Methanobacteriota</taxon>
        <taxon>Stenosarchaea group</taxon>
        <taxon>Halobacteria</taxon>
        <taxon>Halobacteriales</taxon>
        <taxon>Haloferacaceae</taxon>
    </lineage>
</organism>
<proteinExistence type="predicted"/>
<evidence type="ECO:0000313" key="1">
    <source>
        <dbReference type="EMBL" id="MFD1527147.1"/>
    </source>
</evidence>
<evidence type="ECO:0008006" key="3">
    <source>
        <dbReference type="Google" id="ProtNLM"/>
    </source>
</evidence>
<gene>
    <name evidence="1" type="ORF">ACFR9S_12735</name>
</gene>
<name>A0ABD6B8A8_9EURY</name>
<dbReference type="AlphaFoldDB" id="A0ABD6B8A8"/>
<dbReference type="Proteomes" id="UP001597111">
    <property type="component" value="Unassembled WGS sequence"/>
</dbReference>
<keyword evidence="2" id="KW-1185">Reference proteome</keyword>
<accession>A0ABD6B8A8</accession>
<sequence>MKATLLRFLVIVSLLGLAVSGGAVAAPADATTSVTESIEDPTVESSTDEVTTNGCYQIGFGQVSYIRCP</sequence>
<evidence type="ECO:0000313" key="2">
    <source>
        <dbReference type="Proteomes" id="UP001597111"/>
    </source>
</evidence>
<dbReference type="RefSeq" id="WP_379818818.1">
    <property type="nucleotide sequence ID" value="NZ_JBHUDH010000150.1"/>
</dbReference>
<comment type="caution">
    <text evidence="1">The sequence shown here is derived from an EMBL/GenBank/DDBJ whole genome shotgun (WGS) entry which is preliminary data.</text>
</comment>
<dbReference type="EMBL" id="JBHUDH010000150">
    <property type="protein sequence ID" value="MFD1527147.1"/>
    <property type="molecule type" value="Genomic_DNA"/>
</dbReference>
<protein>
    <recommendedName>
        <fullName evidence="3">Secreted protein</fullName>
    </recommendedName>
</protein>
<reference evidence="1 2" key="1">
    <citation type="journal article" date="2019" name="Int. J. Syst. Evol. Microbiol.">
        <title>The Global Catalogue of Microorganisms (GCM) 10K type strain sequencing project: providing services to taxonomists for standard genome sequencing and annotation.</title>
        <authorList>
            <consortium name="The Broad Institute Genomics Platform"/>
            <consortium name="The Broad Institute Genome Sequencing Center for Infectious Disease"/>
            <person name="Wu L."/>
            <person name="Ma J."/>
        </authorList>
    </citation>
    <scope>NUCLEOTIDE SEQUENCE [LARGE SCALE GENOMIC DNA]</scope>
    <source>
        <strain evidence="1 2">CGMCC 1.12285</strain>
    </source>
</reference>